<dbReference type="PRINTS" id="PR00261">
    <property type="entry name" value="LDLRECEPTOR"/>
</dbReference>
<name>A0A8J6GZ02_MICOH</name>
<feature type="transmembrane region" description="Helical" evidence="21">
    <location>
        <begin position="189"/>
        <end position="214"/>
    </location>
</feature>
<dbReference type="PANTHER" id="PTHR28652">
    <property type="entry name" value="TRANSMEMBRANE PROTEIN 59-LIKE PROTEIN"/>
    <property type="match status" value="1"/>
</dbReference>
<evidence type="ECO:0000256" key="3">
    <source>
        <dbReference type="ARBA" id="ARBA00004614"/>
    </source>
</evidence>
<evidence type="ECO:0000256" key="18">
    <source>
        <dbReference type="ARBA" id="ARBA00039377"/>
    </source>
</evidence>
<evidence type="ECO:0000256" key="6">
    <source>
        <dbReference type="ARBA" id="ARBA00022692"/>
    </source>
</evidence>
<evidence type="ECO:0000256" key="1">
    <source>
        <dbReference type="ARBA" id="ARBA00004251"/>
    </source>
</evidence>
<evidence type="ECO:0000256" key="5">
    <source>
        <dbReference type="ARBA" id="ARBA00022475"/>
    </source>
</evidence>
<feature type="signal peptide" evidence="22">
    <location>
        <begin position="1"/>
        <end position="34"/>
    </location>
</feature>
<evidence type="ECO:0000256" key="8">
    <source>
        <dbReference type="ARBA" id="ARBA00022753"/>
    </source>
</evidence>
<evidence type="ECO:0000256" key="13">
    <source>
        <dbReference type="ARBA" id="ARBA00023157"/>
    </source>
</evidence>
<evidence type="ECO:0000256" key="2">
    <source>
        <dbReference type="ARBA" id="ARBA00004352"/>
    </source>
</evidence>
<evidence type="ECO:0000259" key="23">
    <source>
        <dbReference type="Pfam" id="PF25241"/>
    </source>
</evidence>
<evidence type="ECO:0000256" key="19">
    <source>
        <dbReference type="ARBA" id="ARBA00045285"/>
    </source>
</evidence>
<keyword evidence="9 21" id="KW-1133">Transmembrane helix</keyword>
<dbReference type="GO" id="GO:0005886">
    <property type="term" value="C:plasma membrane"/>
    <property type="evidence" value="ECO:0007669"/>
    <property type="project" value="UniProtKB-SubCell"/>
</dbReference>
<evidence type="ECO:0000256" key="11">
    <source>
        <dbReference type="ARBA" id="ARBA00023034"/>
    </source>
</evidence>
<keyword evidence="12 21" id="KW-0472">Membrane</keyword>
<reference evidence="24" key="1">
    <citation type="submission" date="2020-03" db="EMBL/GenBank/DDBJ databases">
        <title>Studies in the Genomics of Life Span.</title>
        <authorList>
            <person name="Glass D."/>
        </authorList>
    </citation>
    <scope>NUCLEOTIDE SEQUENCE</scope>
    <source>
        <strain evidence="24">LTLLF</strain>
        <tissue evidence="24">Muscle</tissue>
    </source>
</reference>
<evidence type="ECO:0000256" key="15">
    <source>
        <dbReference type="ARBA" id="ARBA00023228"/>
    </source>
</evidence>
<keyword evidence="7 22" id="KW-0732">Signal</keyword>
<feature type="transmembrane region" description="Helical" evidence="21">
    <location>
        <begin position="414"/>
        <end position="433"/>
    </location>
</feature>
<dbReference type="GO" id="GO:0006914">
    <property type="term" value="P:autophagy"/>
    <property type="evidence" value="ECO:0007669"/>
    <property type="project" value="UniProtKB-KW"/>
</dbReference>
<dbReference type="SMART" id="SM00192">
    <property type="entry name" value="LDLa"/>
    <property type="match status" value="3"/>
</dbReference>
<dbReference type="SUPFAM" id="SSF57424">
    <property type="entry name" value="LDL receptor-like module"/>
    <property type="match status" value="1"/>
</dbReference>
<dbReference type="AlphaFoldDB" id="A0A8J6GZ02"/>
<evidence type="ECO:0000313" key="25">
    <source>
        <dbReference type="Proteomes" id="UP000710432"/>
    </source>
</evidence>
<comment type="caution">
    <text evidence="20">Lacks conserved residue(s) required for the propagation of feature annotation.</text>
</comment>
<dbReference type="Pfam" id="PF25241">
    <property type="entry name" value="LDLRAD1_C"/>
    <property type="match status" value="1"/>
</dbReference>
<evidence type="ECO:0000256" key="12">
    <source>
        <dbReference type="ARBA" id="ARBA00023136"/>
    </source>
</evidence>
<dbReference type="GO" id="GO:0005765">
    <property type="term" value="C:lysosomal membrane"/>
    <property type="evidence" value="ECO:0007669"/>
    <property type="project" value="UniProtKB-SubCell"/>
</dbReference>
<evidence type="ECO:0000256" key="14">
    <source>
        <dbReference type="ARBA" id="ARBA00023180"/>
    </source>
</evidence>
<evidence type="ECO:0000256" key="10">
    <source>
        <dbReference type="ARBA" id="ARBA00023006"/>
    </source>
</evidence>
<evidence type="ECO:0000256" key="21">
    <source>
        <dbReference type="SAM" id="Phobius"/>
    </source>
</evidence>
<comment type="subunit">
    <text evidence="17">Interacts with ATG16L1 (via WD repeats).</text>
</comment>
<keyword evidence="14" id="KW-0325">Glycoprotein</keyword>
<proteinExistence type="inferred from homology"/>
<dbReference type="InterPro" id="IPR022065">
    <property type="entry name" value="Uncharacterised_TMEM59"/>
</dbReference>
<dbReference type="PROSITE" id="PS50068">
    <property type="entry name" value="LDLRA_2"/>
    <property type="match status" value="1"/>
</dbReference>
<protein>
    <recommendedName>
        <fullName evidence="18">Transmembrane protein 59</fullName>
    </recommendedName>
</protein>
<dbReference type="PANTHER" id="PTHR28652:SF3">
    <property type="entry name" value="TRANSMEMBRANE PROTEIN 59"/>
    <property type="match status" value="1"/>
</dbReference>
<evidence type="ECO:0000256" key="7">
    <source>
        <dbReference type="ARBA" id="ARBA00022729"/>
    </source>
</evidence>
<evidence type="ECO:0000256" key="17">
    <source>
        <dbReference type="ARBA" id="ARBA00038589"/>
    </source>
</evidence>
<comment type="function">
    <text evidence="19">Acts as a regulator of autophagy in response to S.aureus infection by promoting activation of LC3 (MAP1LC3A, MAP1LC3B or MAP1LC3C). Acts by interacting with ATG16L1, leading to promote a functional complex between LC3 and ATG16L1 and promoting LC3 lipidation and subsequent activation of autophagy. Modulates the O-glycosylation and complex N-glycosylation steps occurring during the Golgi maturation of several proteins such as APP, BACE1, SEAP or PRNP. Inhibits APP transport to the cell surface and further shedding.</text>
</comment>
<evidence type="ECO:0000256" key="20">
    <source>
        <dbReference type="PROSITE-ProRule" id="PRU00124"/>
    </source>
</evidence>
<keyword evidence="11" id="KW-0333">Golgi apparatus</keyword>
<feature type="chain" id="PRO_5035307961" description="Transmembrane protein 59" evidence="22">
    <location>
        <begin position="35"/>
        <end position="577"/>
    </location>
</feature>
<sequence>MAAPKGKLWVQAQLGLPPLLLLTIALAGGSGTAAAEAFDSVLGDTASCHRACQLTYPLHTYPKEEELYACQRGCRLFSICQFVDDGIDLNRTKLECESACTEAYSQPDEQYACHLGCQDQLPFAELRQEQSKPEIQYAPQLEQEPTNLRESSLSKMSYLQMRNSQAHRNYLEDEESDGFLRCLSLNSGWILTTTLVLSVMVLLWICCAAVATAVEQYVPPEHHGHPCPPPDLPESNSNSVEVFSKHFYDVCDLALGSSLHGTRPVELGIDSCQQLSQWLAGWAKCPSSPVSLNLKESRCWPHNSEWSLPFIFPHPAPARVLPAETHSPLFCQKANSEDPTLEHPCIFLPLVTSPRTYTELSLPWFLDMSVGASNKIFPQGDAEINSAAGGKGRPGGEGCGPFCCSRRGVCLSALLLLLMAMLAALLIVATILGRPPHGPETQSCVTLTNRTGFLCHDRRHCIPAHGVCDGVRTCPHGEDEDESLCRDVPRSLPSFLLAHCGDSASWIYSDQRCDRINNCGDCSDELSPVTACSPCGPGWWRCTPTVFKYCSCIPRVLCRDHVQHCSDWSDEYACSGP</sequence>
<keyword evidence="15" id="KW-0458">Lysosome</keyword>
<keyword evidence="10" id="KW-0072">Autophagy</keyword>
<evidence type="ECO:0000313" key="24">
    <source>
        <dbReference type="EMBL" id="KAH0519770.1"/>
    </source>
</evidence>
<dbReference type="Proteomes" id="UP000710432">
    <property type="component" value="Unassembled WGS sequence"/>
</dbReference>
<keyword evidence="13" id="KW-1015">Disulfide bond</keyword>
<evidence type="ECO:0000256" key="9">
    <source>
        <dbReference type="ARBA" id="ARBA00022989"/>
    </source>
</evidence>
<dbReference type="GO" id="GO:0000139">
    <property type="term" value="C:Golgi membrane"/>
    <property type="evidence" value="ECO:0007669"/>
    <property type="project" value="UniProtKB-SubCell"/>
</dbReference>
<dbReference type="InterPro" id="IPR057430">
    <property type="entry name" value="LDLRAD1_C"/>
</dbReference>
<dbReference type="Pfam" id="PF12280">
    <property type="entry name" value="BSMAP"/>
    <property type="match status" value="1"/>
</dbReference>
<feature type="domain" description="LDLRAD1-like C-terminal" evidence="23">
    <location>
        <begin position="533"/>
        <end position="572"/>
    </location>
</feature>
<accession>A0A8J6GZ02</accession>
<dbReference type="GO" id="GO:0031902">
    <property type="term" value="C:late endosome membrane"/>
    <property type="evidence" value="ECO:0007669"/>
    <property type="project" value="UniProtKB-SubCell"/>
</dbReference>
<keyword evidence="8" id="KW-0967">Endosome</keyword>
<evidence type="ECO:0000256" key="16">
    <source>
        <dbReference type="ARBA" id="ARBA00037817"/>
    </source>
</evidence>
<dbReference type="EMBL" id="JAATJU010003572">
    <property type="protein sequence ID" value="KAH0519770.1"/>
    <property type="molecule type" value="Genomic_DNA"/>
</dbReference>
<dbReference type="InterPro" id="IPR002172">
    <property type="entry name" value="LDrepeatLR_classA_rpt"/>
</dbReference>
<evidence type="ECO:0000256" key="22">
    <source>
        <dbReference type="SAM" id="SignalP"/>
    </source>
</evidence>
<dbReference type="InterPro" id="IPR036055">
    <property type="entry name" value="LDL_receptor-like_sf"/>
</dbReference>
<keyword evidence="6 21" id="KW-0812">Transmembrane</keyword>
<keyword evidence="5" id="KW-1003">Cell membrane</keyword>
<dbReference type="Gene3D" id="4.10.400.10">
    <property type="entry name" value="Low-density Lipoprotein Receptor"/>
    <property type="match status" value="1"/>
</dbReference>
<dbReference type="GO" id="GO:0010508">
    <property type="term" value="P:positive regulation of autophagy"/>
    <property type="evidence" value="ECO:0007669"/>
    <property type="project" value="TreeGrafter"/>
</dbReference>
<comment type="subcellular location">
    <subcellularLocation>
        <location evidence="1">Cell membrane</location>
        <topology evidence="1">Single-pass type I membrane protein</topology>
    </subcellularLocation>
    <subcellularLocation>
        <location evidence="3">Golgi apparatus membrane</location>
        <topology evidence="3">Single-pass type I membrane protein</topology>
    </subcellularLocation>
    <subcellularLocation>
        <location evidence="16">Late endosome membrane</location>
        <topology evidence="16">Single-pass type I membrane protein</topology>
    </subcellularLocation>
    <subcellularLocation>
        <location evidence="2">Lysosome membrane</location>
        <topology evidence="2">Single-pass type I membrane protein</topology>
    </subcellularLocation>
</comment>
<gene>
    <name evidence="24" type="ORF">LTLLF_110340</name>
</gene>
<organism evidence="24 25">
    <name type="scientific">Microtus ochrogaster</name>
    <name type="common">Prairie vole</name>
    <dbReference type="NCBI Taxonomy" id="79684"/>
    <lineage>
        <taxon>Eukaryota</taxon>
        <taxon>Metazoa</taxon>
        <taxon>Chordata</taxon>
        <taxon>Craniata</taxon>
        <taxon>Vertebrata</taxon>
        <taxon>Euteleostomi</taxon>
        <taxon>Mammalia</taxon>
        <taxon>Eutheria</taxon>
        <taxon>Euarchontoglires</taxon>
        <taxon>Glires</taxon>
        <taxon>Rodentia</taxon>
        <taxon>Myomorpha</taxon>
        <taxon>Muroidea</taxon>
        <taxon>Cricetidae</taxon>
        <taxon>Arvicolinae</taxon>
        <taxon>Microtus</taxon>
    </lineage>
</organism>
<dbReference type="CDD" id="cd00112">
    <property type="entry name" value="LDLa"/>
    <property type="match status" value="1"/>
</dbReference>
<evidence type="ECO:0000256" key="4">
    <source>
        <dbReference type="ARBA" id="ARBA00009643"/>
    </source>
</evidence>
<comment type="caution">
    <text evidence="24">The sequence shown here is derived from an EMBL/GenBank/DDBJ whole genome shotgun (WGS) entry which is preliminary data.</text>
</comment>
<comment type="similarity">
    <text evidence="4">Belongs to the TMEM59 family.</text>
</comment>